<gene>
    <name evidence="3" type="ORF">HSX42_18310</name>
</gene>
<reference evidence="3 4" key="1">
    <citation type="submission" date="2023-08" db="EMBL/GenBank/DDBJ databases">
        <title>Complete genome sequence of Geobacillus thermodenitrificans K1041, a genetically tractable strain representative of the genus Geobacillus.</title>
        <authorList>
            <person name="Kani S."/>
            <person name="Suzuki H."/>
        </authorList>
    </citation>
    <scope>NUCLEOTIDE SEQUENCE [LARGE SCALE GENOMIC DNA]</scope>
    <source>
        <strain evidence="3 4">K1041</strain>
    </source>
</reference>
<dbReference type="Proteomes" id="UP001297580">
    <property type="component" value="Chromosome"/>
</dbReference>
<keyword evidence="2" id="KW-0472">Membrane</keyword>
<feature type="compositionally biased region" description="Low complexity" evidence="1">
    <location>
        <begin position="24"/>
        <end position="35"/>
    </location>
</feature>
<organism evidence="3 4">
    <name type="scientific">Geobacillus thermodenitrificans</name>
    <dbReference type="NCBI Taxonomy" id="33940"/>
    <lineage>
        <taxon>Bacteria</taxon>
        <taxon>Bacillati</taxon>
        <taxon>Bacillota</taxon>
        <taxon>Bacilli</taxon>
        <taxon>Bacillales</taxon>
        <taxon>Anoxybacillaceae</taxon>
        <taxon>Geobacillus</taxon>
    </lineage>
</organism>
<protein>
    <submittedName>
        <fullName evidence="3">DNA-directed RNA polymerase subunit beta</fullName>
    </submittedName>
</protein>
<evidence type="ECO:0000256" key="2">
    <source>
        <dbReference type="SAM" id="Phobius"/>
    </source>
</evidence>
<evidence type="ECO:0000313" key="3">
    <source>
        <dbReference type="EMBL" id="WMV76125.1"/>
    </source>
</evidence>
<dbReference type="Pfam" id="PF11772">
    <property type="entry name" value="EpuA"/>
    <property type="match status" value="1"/>
</dbReference>
<keyword evidence="3" id="KW-0240">DNA-directed RNA polymerase</keyword>
<feature type="region of interest" description="Disordered" evidence="1">
    <location>
        <begin position="1"/>
        <end position="56"/>
    </location>
</feature>
<dbReference type="InterPro" id="IPR024596">
    <property type="entry name" value="RNApol_su_b/EpuA"/>
</dbReference>
<dbReference type="GO" id="GO:0000428">
    <property type="term" value="C:DNA-directed RNA polymerase complex"/>
    <property type="evidence" value="ECO:0007669"/>
    <property type="project" value="UniProtKB-KW"/>
</dbReference>
<dbReference type="RefSeq" id="WP_081157418.1">
    <property type="nucleotide sequence ID" value="NZ_CP017690.1"/>
</dbReference>
<keyword evidence="4" id="KW-1185">Reference proteome</keyword>
<keyword evidence="2" id="KW-0812">Transmembrane</keyword>
<keyword evidence="2" id="KW-1133">Transmembrane helix</keyword>
<accession>A0ABY9QCD9</accession>
<evidence type="ECO:0000313" key="4">
    <source>
        <dbReference type="Proteomes" id="UP001297580"/>
    </source>
</evidence>
<dbReference type="EMBL" id="CP133461">
    <property type="protein sequence ID" value="WMV76125.1"/>
    <property type="molecule type" value="Genomic_DNA"/>
</dbReference>
<proteinExistence type="predicted"/>
<keyword evidence="3" id="KW-0804">Transcription</keyword>
<name>A0ABY9QCD9_GEOTD</name>
<sequence length="119" mass="13340">MSNETKNEPLSRVARRKEREQQRSAKSALDDAAASLHEEQPTEVNEPPSEAEPTEGKRRFVRARLISIWLRLVIVIVLMAICLATGAVVGYSALGDGEWLDVFRLSTWQHILDVVEKGT</sequence>
<feature type="transmembrane region" description="Helical" evidence="2">
    <location>
        <begin position="68"/>
        <end position="94"/>
    </location>
</feature>
<evidence type="ECO:0000256" key="1">
    <source>
        <dbReference type="SAM" id="MobiDB-lite"/>
    </source>
</evidence>